<evidence type="ECO:0000256" key="2">
    <source>
        <dbReference type="ARBA" id="ARBA00023125"/>
    </source>
</evidence>
<feature type="DNA-binding region" description="H-T-H motif" evidence="4">
    <location>
        <begin position="28"/>
        <end position="47"/>
    </location>
</feature>
<evidence type="ECO:0000256" key="3">
    <source>
        <dbReference type="ARBA" id="ARBA00023163"/>
    </source>
</evidence>
<dbReference type="PANTHER" id="PTHR47506:SF1">
    <property type="entry name" value="HTH-TYPE TRANSCRIPTIONAL REGULATOR YJDC"/>
    <property type="match status" value="1"/>
</dbReference>
<evidence type="ECO:0000313" key="6">
    <source>
        <dbReference type="EMBL" id="XCM78480.1"/>
    </source>
</evidence>
<dbReference type="Pfam" id="PF00440">
    <property type="entry name" value="TetR_N"/>
    <property type="match status" value="1"/>
</dbReference>
<dbReference type="GO" id="GO:0003677">
    <property type="term" value="F:DNA binding"/>
    <property type="evidence" value="ECO:0007669"/>
    <property type="project" value="UniProtKB-UniRule"/>
</dbReference>
<sequence length="197" mass="20895">MGRTSTARERLLDSACELLHTRGYTAVGVAEICARAEVKKGSFYHFFASKQVLTLAAVDAYWEDQRTAWTATLTDPADAPLDRLRKLLAAQVEAQRLAKIEGGAVNGCLLGNLALELSGHEPEIQRRLAEIFDEQTTLVAAVLAEAAATGRIPAARAAHGAARAVIAQLEGAVLLAKLADDPAALDGLWPTVEALIG</sequence>
<evidence type="ECO:0000256" key="1">
    <source>
        <dbReference type="ARBA" id="ARBA00023015"/>
    </source>
</evidence>
<name>A0AAU8JT63_9ACTN</name>
<protein>
    <submittedName>
        <fullName evidence="6">TetR family transcriptional regulator C-terminal domain-containing protein</fullName>
    </submittedName>
</protein>
<dbReference type="PRINTS" id="PR00455">
    <property type="entry name" value="HTHTETR"/>
</dbReference>
<dbReference type="InterPro" id="IPR009057">
    <property type="entry name" value="Homeodomain-like_sf"/>
</dbReference>
<dbReference type="KEGG" id="kcm:ABWK59_05845"/>
<dbReference type="InterPro" id="IPR011075">
    <property type="entry name" value="TetR_C"/>
</dbReference>
<keyword evidence="2 4" id="KW-0238">DNA-binding</keyword>
<gene>
    <name evidence="6" type="ORF">ABWK59_05845</name>
</gene>
<evidence type="ECO:0000256" key="4">
    <source>
        <dbReference type="PROSITE-ProRule" id="PRU00335"/>
    </source>
</evidence>
<reference evidence="6" key="1">
    <citation type="submission" date="2024-06" db="EMBL/GenBank/DDBJ databases">
        <title>The genome sequences of Kitasatospora sp. strain HUAS MG31.</title>
        <authorList>
            <person name="Mo P."/>
        </authorList>
    </citation>
    <scope>NUCLEOTIDE SEQUENCE</scope>
    <source>
        <strain evidence="6">HUAS MG31</strain>
    </source>
</reference>
<dbReference type="PANTHER" id="PTHR47506">
    <property type="entry name" value="TRANSCRIPTIONAL REGULATORY PROTEIN"/>
    <property type="match status" value="1"/>
</dbReference>
<keyword evidence="1" id="KW-0805">Transcription regulation</keyword>
<dbReference type="RefSeq" id="WP_354638405.1">
    <property type="nucleotide sequence ID" value="NZ_CP159872.1"/>
</dbReference>
<dbReference type="PROSITE" id="PS50977">
    <property type="entry name" value="HTH_TETR_2"/>
    <property type="match status" value="1"/>
</dbReference>
<accession>A0AAU8JT63</accession>
<dbReference type="InterPro" id="IPR001647">
    <property type="entry name" value="HTH_TetR"/>
</dbReference>
<evidence type="ECO:0000259" key="5">
    <source>
        <dbReference type="PROSITE" id="PS50977"/>
    </source>
</evidence>
<dbReference type="Pfam" id="PF16925">
    <property type="entry name" value="TetR_C_13"/>
    <property type="match status" value="1"/>
</dbReference>
<keyword evidence="3" id="KW-0804">Transcription</keyword>
<dbReference type="SUPFAM" id="SSF48498">
    <property type="entry name" value="Tetracyclin repressor-like, C-terminal domain"/>
    <property type="match status" value="1"/>
</dbReference>
<dbReference type="SUPFAM" id="SSF46689">
    <property type="entry name" value="Homeodomain-like"/>
    <property type="match status" value="1"/>
</dbReference>
<feature type="domain" description="HTH tetR-type" evidence="5">
    <location>
        <begin position="5"/>
        <end position="65"/>
    </location>
</feature>
<dbReference type="EMBL" id="CP159872">
    <property type="protein sequence ID" value="XCM78480.1"/>
    <property type="molecule type" value="Genomic_DNA"/>
</dbReference>
<dbReference type="InterPro" id="IPR036271">
    <property type="entry name" value="Tet_transcr_reg_TetR-rel_C_sf"/>
</dbReference>
<organism evidence="6">
    <name type="scientific">Kitasatospora camelliae</name>
    <dbReference type="NCBI Taxonomy" id="3156397"/>
    <lineage>
        <taxon>Bacteria</taxon>
        <taxon>Bacillati</taxon>
        <taxon>Actinomycetota</taxon>
        <taxon>Actinomycetes</taxon>
        <taxon>Kitasatosporales</taxon>
        <taxon>Streptomycetaceae</taxon>
        <taxon>Kitasatospora</taxon>
    </lineage>
</organism>
<proteinExistence type="predicted"/>
<dbReference type="AlphaFoldDB" id="A0AAU8JT63"/>
<dbReference type="Gene3D" id="1.10.357.10">
    <property type="entry name" value="Tetracycline Repressor, domain 2"/>
    <property type="match status" value="1"/>
</dbReference>